<reference evidence="1" key="1">
    <citation type="journal article" date="2015" name="Nature">
        <title>Complex archaea that bridge the gap between prokaryotes and eukaryotes.</title>
        <authorList>
            <person name="Spang A."/>
            <person name="Saw J.H."/>
            <person name="Jorgensen S.L."/>
            <person name="Zaremba-Niedzwiedzka K."/>
            <person name="Martijn J."/>
            <person name="Lind A.E."/>
            <person name="van Eijk R."/>
            <person name="Schleper C."/>
            <person name="Guy L."/>
            <person name="Ettema T.J."/>
        </authorList>
    </citation>
    <scope>NUCLEOTIDE SEQUENCE</scope>
</reference>
<dbReference type="AlphaFoldDB" id="A0A0F9QV47"/>
<gene>
    <name evidence="1" type="ORF">LCGC14_1050090</name>
</gene>
<proteinExistence type="predicted"/>
<organism evidence="1">
    <name type="scientific">marine sediment metagenome</name>
    <dbReference type="NCBI Taxonomy" id="412755"/>
    <lineage>
        <taxon>unclassified sequences</taxon>
        <taxon>metagenomes</taxon>
        <taxon>ecological metagenomes</taxon>
    </lineage>
</organism>
<accession>A0A0F9QV47</accession>
<protein>
    <submittedName>
        <fullName evidence="1">Uncharacterized protein</fullName>
    </submittedName>
</protein>
<sequence length="64" mass="7381">MTTQSQVNIYVEQAMVFPIRDREQLVAMVLLHFSDLNVETARRLVSTPLKRLNPPWLANSRATI</sequence>
<evidence type="ECO:0000313" key="1">
    <source>
        <dbReference type="EMBL" id="KKN09098.1"/>
    </source>
</evidence>
<dbReference type="EMBL" id="LAZR01004384">
    <property type="protein sequence ID" value="KKN09098.1"/>
    <property type="molecule type" value="Genomic_DNA"/>
</dbReference>
<name>A0A0F9QV47_9ZZZZ</name>
<comment type="caution">
    <text evidence="1">The sequence shown here is derived from an EMBL/GenBank/DDBJ whole genome shotgun (WGS) entry which is preliminary data.</text>
</comment>